<feature type="transmembrane region" description="Helical" evidence="8">
    <location>
        <begin position="163"/>
        <end position="182"/>
    </location>
</feature>
<feature type="domain" description="ABC transmembrane type-1" evidence="10">
    <location>
        <begin position="784"/>
        <end position="954"/>
    </location>
</feature>
<dbReference type="EMBL" id="CADEPM010000004">
    <property type="protein sequence ID" value="CAB3405451.1"/>
    <property type="molecule type" value="Genomic_DNA"/>
</dbReference>
<feature type="transmembrane region" description="Helical" evidence="8">
    <location>
        <begin position="669"/>
        <end position="697"/>
    </location>
</feature>
<feature type="transmembrane region" description="Helical" evidence="8">
    <location>
        <begin position="303"/>
        <end position="320"/>
    </location>
</feature>
<dbReference type="GO" id="GO:0015421">
    <property type="term" value="F:ABC-type oligopeptide transporter activity"/>
    <property type="evidence" value="ECO:0007669"/>
    <property type="project" value="TreeGrafter"/>
</dbReference>
<evidence type="ECO:0000256" key="2">
    <source>
        <dbReference type="ARBA" id="ARBA00007577"/>
    </source>
</evidence>
<feature type="transmembrane region" description="Helical" evidence="8">
    <location>
        <begin position="35"/>
        <end position="62"/>
    </location>
</feature>
<dbReference type="GO" id="GO:0090374">
    <property type="term" value="P:oligopeptide export from mitochondrion"/>
    <property type="evidence" value="ECO:0007669"/>
    <property type="project" value="TreeGrafter"/>
</dbReference>
<evidence type="ECO:0000259" key="10">
    <source>
        <dbReference type="PROSITE" id="PS50929"/>
    </source>
</evidence>
<dbReference type="OrthoDB" id="5850198at2759"/>
<protein>
    <submittedName>
        <fullName evidence="11">Uncharacterized protein</fullName>
    </submittedName>
</protein>
<feature type="transmembrane region" description="Helical" evidence="8">
    <location>
        <begin position="82"/>
        <end position="107"/>
    </location>
</feature>
<gene>
    <name evidence="11" type="ORF">CBOVIS_LOCUS7648</name>
</gene>
<dbReference type="InterPro" id="IPR017871">
    <property type="entry name" value="ABC_transporter-like_CS"/>
</dbReference>
<keyword evidence="12" id="KW-1185">Reference proteome</keyword>
<keyword evidence="6 8" id="KW-1133">Transmembrane helix</keyword>
<feature type="transmembrane region" description="Helical" evidence="8">
    <location>
        <begin position="902"/>
        <end position="921"/>
    </location>
</feature>
<keyword evidence="3 8" id="KW-0812">Transmembrane</keyword>
<reference evidence="11 12" key="1">
    <citation type="submission" date="2020-04" db="EMBL/GenBank/DDBJ databases">
        <authorList>
            <person name="Laetsch R D."/>
            <person name="Stevens L."/>
            <person name="Kumar S."/>
            <person name="Blaxter L. M."/>
        </authorList>
    </citation>
    <scope>NUCLEOTIDE SEQUENCE [LARGE SCALE GENOMIC DNA]</scope>
</reference>
<feature type="domain" description="ABC transmembrane type-1" evidence="10">
    <location>
        <begin position="39"/>
        <end position="329"/>
    </location>
</feature>
<dbReference type="SUPFAM" id="SSF52540">
    <property type="entry name" value="P-loop containing nucleoside triphosphate hydrolases"/>
    <property type="match status" value="2"/>
</dbReference>
<evidence type="ECO:0000256" key="6">
    <source>
        <dbReference type="ARBA" id="ARBA00022989"/>
    </source>
</evidence>
<dbReference type="Proteomes" id="UP000494206">
    <property type="component" value="Unassembled WGS sequence"/>
</dbReference>
<dbReference type="Gene3D" id="3.40.50.300">
    <property type="entry name" value="P-loop containing nucleotide triphosphate hydrolases"/>
    <property type="match status" value="2"/>
</dbReference>
<dbReference type="Pfam" id="PF00005">
    <property type="entry name" value="ABC_tran"/>
    <property type="match status" value="2"/>
</dbReference>
<dbReference type="InterPro" id="IPR003439">
    <property type="entry name" value="ABC_transporter-like_ATP-bd"/>
</dbReference>
<dbReference type="PANTHER" id="PTHR43394">
    <property type="entry name" value="ATP-DEPENDENT PERMEASE MDL1, MITOCHONDRIAL"/>
    <property type="match status" value="1"/>
</dbReference>
<dbReference type="PROSITE" id="PS50893">
    <property type="entry name" value="ABC_TRANSPORTER_2"/>
    <property type="match status" value="2"/>
</dbReference>
<organism evidence="11 12">
    <name type="scientific">Caenorhabditis bovis</name>
    <dbReference type="NCBI Taxonomy" id="2654633"/>
    <lineage>
        <taxon>Eukaryota</taxon>
        <taxon>Metazoa</taxon>
        <taxon>Ecdysozoa</taxon>
        <taxon>Nematoda</taxon>
        <taxon>Chromadorea</taxon>
        <taxon>Rhabditida</taxon>
        <taxon>Rhabditina</taxon>
        <taxon>Rhabditomorpha</taxon>
        <taxon>Rhabditoidea</taxon>
        <taxon>Rhabditidae</taxon>
        <taxon>Peloderinae</taxon>
        <taxon>Caenorhabditis</taxon>
    </lineage>
</organism>
<dbReference type="SMART" id="SM00382">
    <property type="entry name" value="AAA"/>
    <property type="match status" value="2"/>
</dbReference>
<keyword evidence="5" id="KW-0067">ATP-binding</keyword>
<dbReference type="InterPro" id="IPR003593">
    <property type="entry name" value="AAA+_ATPase"/>
</dbReference>
<evidence type="ECO:0000256" key="3">
    <source>
        <dbReference type="ARBA" id="ARBA00022692"/>
    </source>
</evidence>
<dbReference type="PANTHER" id="PTHR43394:SF27">
    <property type="entry name" value="ATP-DEPENDENT TRANSLOCASE ABCB1-LIKE"/>
    <property type="match status" value="1"/>
</dbReference>
<feature type="domain" description="ABC transporter" evidence="9">
    <location>
        <begin position="363"/>
        <end position="597"/>
    </location>
</feature>
<dbReference type="InterPro" id="IPR036640">
    <property type="entry name" value="ABC1_TM_sf"/>
</dbReference>
<feature type="transmembrane region" description="Helical" evidence="8">
    <location>
        <begin position="263"/>
        <end position="287"/>
    </location>
</feature>
<evidence type="ECO:0000256" key="5">
    <source>
        <dbReference type="ARBA" id="ARBA00022840"/>
    </source>
</evidence>
<dbReference type="GO" id="GO:0005524">
    <property type="term" value="F:ATP binding"/>
    <property type="evidence" value="ECO:0007669"/>
    <property type="project" value="UniProtKB-KW"/>
</dbReference>
<dbReference type="SUPFAM" id="SSF90123">
    <property type="entry name" value="ABC transporter transmembrane region"/>
    <property type="match status" value="2"/>
</dbReference>
<accession>A0A8S1EVS4</accession>
<name>A0A8S1EVS4_9PELO</name>
<dbReference type="GO" id="GO:0005743">
    <property type="term" value="C:mitochondrial inner membrane"/>
    <property type="evidence" value="ECO:0007669"/>
    <property type="project" value="TreeGrafter"/>
</dbReference>
<sequence>MKNRNRVAPEDAKIKGIEKSPSVFDIILFGSKLDVFYIFLAIFCAILGGGIQPVVLLIGGWITDHYLVNNNTPGDDRFFRDVLFLIYCGVISGVIALILCVIQGVFIQRGTQNIIEKLRRAYIRAVLRQSTEWLDENPAGSLTCKLNENIDIISNAISNQLCVLIRGFAMFLSSAIACSFINVPLTFITLTMGPISALILHVSAKVNESTTSEMLKESGNCHTIFEESIMNVRTVQACNGQNFMAKKLMEVNEKLKKLHVRMFFWMGFFDGMFLFVEYAITGISLFFGCRFYFTGVIQRPGDVILIVNTICIFGYFLGLLGPHLTTLQQAAASFALLQDVIQSTTPSDDLKAHTTVTSLKGHIVFRNVHFKYATRDKQILNGLSFEARPGQTIGLVGTSGCGKSTSIGLLTKLYRADQREITVDGMNVNILDERSLRSNLGIVQQEPKLFEGTIMENIKLGREISDEEAMKAARIANADEFIQKLRNGYETKLGTGGVQLSGGQKQRICISRALATSPSVLLLDEATSALDSHSESVVNAALQNASIGRTTIVIAHRLSSLKNADRIYVIDNGRAVESGSHDELIAADGLYARLARAQDIEQRESNGVDDDDGDDGVGANLANGADGAHMANFDETPENDDNDVVRDLGDKRINLAGLRLFKSYRKHRAAAIFIFLLMIPRCVELTCYGLCLSLAYYTLEQNSDNYMRWALITLAEPTIMGAIIWLITVTNQTACDIVNDVKTTLLHRLLHRPSVYFDNPKTSPASCVSKNFKQHKQCYCGMCVDHRSIRFALFVFSIIMSLLLAFPFVWEIGLVGLLVTISYGIVSLYFVNSAHNLHIEKVVNDKSGVFAIEIIEQVRSIKIMAVEKYFESRFDELLTASEAYEKRIGFASALNFASTQSFVFFADMLLFYIGTLLIYYGKYKSNRIFLAFNGAQMSAWSVMYFAPYIPEIVSASAAANHILELLRSPTDRIDGEKCARPDIDGRAKIDNVSFAYPSMPRKAVCKNLTIDIAKGSSIALVGYSGSGKSTIVALLERFYEVEEGKITIGTTPIDNIDLFHLRSNIALVSQEPVLFNASIFENITLGLEGVTLDDVREACECANASQFIENFPSGYDTIVGEGGGSLSGGQKQRIAIARAIVRKPKILLLDEANSALDAESDRIVQNALRSASQGRTSITIAHRLSTVQNCDMIYYICDGRITESGTHSDLLKLNGKYAKLVAAQSLS</sequence>
<evidence type="ECO:0000256" key="4">
    <source>
        <dbReference type="ARBA" id="ARBA00022741"/>
    </source>
</evidence>
<comment type="similarity">
    <text evidence="2">Belongs to the ABC transporter superfamily. ABCB family. Multidrug resistance exporter (TC 3.A.1.201) subfamily.</text>
</comment>
<dbReference type="FunFam" id="3.40.50.300:FF:001797">
    <property type="entry name" value="ABC transporter, putative"/>
    <property type="match status" value="1"/>
</dbReference>
<evidence type="ECO:0000256" key="7">
    <source>
        <dbReference type="ARBA" id="ARBA00023136"/>
    </source>
</evidence>
<dbReference type="FunFam" id="3.40.50.300:FF:002283">
    <property type="entry name" value="p-GlycoProtein related"/>
    <property type="match status" value="1"/>
</dbReference>
<dbReference type="GO" id="GO:0016887">
    <property type="term" value="F:ATP hydrolysis activity"/>
    <property type="evidence" value="ECO:0007669"/>
    <property type="project" value="InterPro"/>
</dbReference>
<dbReference type="Gene3D" id="1.20.1560.10">
    <property type="entry name" value="ABC transporter type 1, transmembrane domain"/>
    <property type="match status" value="1"/>
</dbReference>
<proteinExistence type="inferred from homology"/>
<keyword evidence="4" id="KW-0547">Nucleotide-binding</keyword>
<feature type="transmembrane region" description="Helical" evidence="8">
    <location>
        <begin position="789"/>
        <end position="806"/>
    </location>
</feature>
<feature type="transmembrane region" description="Helical" evidence="8">
    <location>
        <begin position="812"/>
        <end position="831"/>
    </location>
</feature>
<evidence type="ECO:0000256" key="1">
    <source>
        <dbReference type="ARBA" id="ARBA00004141"/>
    </source>
</evidence>
<dbReference type="CDD" id="cd18577">
    <property type="entry name" value="ABC_6TM_Pgp_ABCB1_D1_like"/>
    <property type="match status" value="1"/>
</dbReference>
<keyword evidence="7 8" id="KW-0472">Membrane</keyword>
<comment type="subcellular location">
    <subcellularLocation>
        <location evidence="1">Membrane</location>
        <topology evidence="1">Multi-pass membrane protein</topology>
    </subcellularLocation>
</comment>
<evidence type="ECO:0000259" key="9">
    <source>
        <dbReference type="PROSITE" id="PS50893"/>
    </source>
</evidence>
<comment type="caution">
    <text evidence="11">The sequence shown here is derived from an EMBL/GenBank/DDBJ whole genome shotgun (WGS) entry which is preliminary data.</text>
</comment>
<dbReference type="InterPro" id="IPR039421">
    <property type="entry name" value="Type_1_exporter"/>
</dbReference>
<dbReference type="InterPro" id="IPR011527">
    <property type="entry name" value="ABC1_TM_dom"/>
</dbReference>
<dbReference type="PROSITE" id="PS50929">
    <property type="entry name" value="ABC_TM1F"/>
    <property type="match status" value="2"/>
</dbReference>
<dbReference type="Pfam" id="PF00664">
    <property type="entry name" value="ABC_membrane"/>
    <property type="match status" value="2"/>
</dbReference>
<evidence type="ECO:0000313" key="11">
    <source>
        <dbReference type="EMBL" id="CAB3405451.1"/>
    </source>
</evidence>
<evidence type="ECO:0000313" key="12">
    <source>
        <dbReference type="Proteomes" id="UP000494206"/>
    </source>
</evidence>
<dbReference type="PROSITE" id="PS00211">
    <property type="entry name" value="ABC_TRANSPORTER_1"/>
    <property type="match status" value="2"/>
</dbReference>
<evidence type="ECO:0000256" key="8">
    <source>
        <dbReference type="SAM" id="Phobius"/>
    </source>
</evidence>
<dbReference type="AlphaFoldDB" id="A0A8S1EVS4"/>
<feature type="transmembrane region" description="Helical" evidence="8">
    <location>
        <begin position="709"/>
        <end position="727"/>
    </location>
</feature>
<feature type="domain" description="ABC transporter" evidence="9">
    <location>
        <begin position="987"/>
        <end position="1223"/>
    </location>
</feature>
<dbReference type="InterPro" id="IPR027417">
    <property type="entry name" value="P-loop_NTPase"/>
</dbReference>